<dbReference type="Proteomes" id="UP000832041">
    <property type="component" value="Chromosome"/>
</dbReference>
<proteinExistence type="predicted"/>
<evidence type="ECO:0000313" key="3">
    <source>
        <dbReference type="Proteomes" id="UP000832041"/>
    </source>
</evidence>
<gene>
    <name evidence="2" type="ORF">FOF52_05660</name>
</gene>
<dbReference type="GO" id="GO:0016787">
    <property type="term" value="F:hydrolase activity"/>
    <property type="evidence" value="ECO:0007669"/>
    <property type="project" value="UniProtKB-KW"/>
</dbReference>
<dbReference type="PANTHER" id="PTHR43194:SF2">
    <property type="entry name" value="PEROXISOMAL MEMBRANE PROTEIN LPX1"/>
    <property type="match status" value="1"/>
</dbReference>
<dbReference type="SUPFAM" id="SSF53474">
    <property type="entry name" value="alpha/beta-Hydrolases"/>
    <property type="match status" value="1"/>
</dbReference>
<dbReference type="EMBL" id="CP051627">
    <property type="protein sequence ID" value="UPT23351.1"/>
    <property type="molecule type" value="Genomic_DNA"/>
</dbReference>
<evidence type="ECO:0000259" key="1">
    <source>
        <dbReference type="Pfam" id="PF12697"/>
    </source>
</evidence>
<dbReference type="InterPro" id="IPR029058">
    <property type="entry name" value="AB_hydrolase_fold"/>
</dbReference>
<evidence type="ECO:0000313" key="2">
    <source>
        <dbReference type="EMBL" id="UPT23351.1"/>
    </source>
</evidence>
<name>A0ABY4L6T1_THEAE</name>
<dbReference type="Gene3D" id="3.40.50.1820">
    <property type="entry name" value="alpha/beta hydrolase"/>
    <property type="match status" value="1"/>
</dbReference>
<dbReference type="InterPro" id="IPR050228">
    <property type="entry name" value="Carboxylesterase_BioH"/>
</dbReference>
<organism evidence="2 3">
    <name type="scientific">Thermobifida alba</name>
    <name type="common">Thermomonospora alba</name>
    <dbReference type="NCBI Taxonomy" id="53522"/>
    <lineage>
        <taxon>Bacteria</taxon>
        <taxon>Bacillati</taxon>
        <taxon>Actinomycetota</taxon>
        <taxon>Actinomycetes</taxon>
        <taxon>Streptosporangiales</taxon>
        <taxon>Nocardiopsidaceae</taxon>
        <taxon>Thermobifida</taxon>
    </lineage>
</organism>
<feature type="domain" description="AB hydrolase-1" evidence="1">
    <location>
        <begin position="42"/>
        <end position="281"/>
    </location>
</feature>
<keyword evidence="2" id="KW-0378">Hydrolase</keyword>
<keyword evidence="3" id="KW-1185">Reference proteome</keyword>
<protein>
    <submittedName>
        <fullName evidence="2">Alpha/beta hydrolase</fullName>
    </submittedName>
</protein>
<dbReference type="PANTHER" id="PTHR43194">
    <property type="entry name" value="HYDROLASE ALPHA/BETA FOLD FAMILY"/>
    <property type="match status" value="1"/>
</dbReference>
<sequence>MNTAERNTGGRGGATAREVAFPCGDVVLRGDRWSGAGGAGSLLFLHGGGQTRHSWGAAARLLAADGWDCTTLDLRGHGDSDWAPDGDYRLARFVADIRHVVSRAPDRPVIVGASLGGLTALLLEGHHRVARALVLVDIVPRPRPDGRRRIHEFMARHLDGFASLEEVADAVAAYNRRPRRRNLDGLRKNVRQHANGRWYWHWDPAIMTLASGSRLPDPDEVLRAARRIDVPVLLIRGGRSDVVDHDGAAELLEVVGKARIVEVAEAGHMVAGDDNDVFVDAVRAFLAELRD</sequence>
<reference evidence="2 3" key="1">
    <citation type="submission" date="2020-04" db="EMBL/GenBank/DDBJ databases">
        <title>Thermobifida alba genome sequencing and assembly.</title>
        <authorList>
            <person name="Luzics S."/>
            <person name="Horvath B."/>
            <person name="Nagy I."/>
            <person name="Toth A."/>
            <person name="Nagy I."/>
            <person name="Kukolya J."/>
        </authorList>
    </citation>
    <scope>NUCLEOTIDE SEQUENCE [LARGE SCALE GENOMIC DNA]</scope>
    <source>
        <strain evidence="2 3">DSM 43795</strain>
    </source>
</reference>
<accession>A0ABY4L6T1</accession>
<dbReference type="InterPro" id="IPR000073">
    <property type="entry name" value="AB_hydrolase_1"/>
</dbReference>
<dbReference type="Pfam" id="PF12697">
    <property type="entry name" value="Abhydrolase_6"/>
    <property type="match status" value="1"/>
</dbReference>